<proteinExistence type="predicted"/>
<dbReference type="InterPro" id="IPR052913">
    <property type="entry name" value="Glycopeptide_resist_protein"/>
</dbReference>
<dbReference type="InterPro" id="IPR022029">
    <property type="entry name" value="YoaR-like_PG-bd"/>
</dbReference>
<dbReference type="InterPro" id="IPR007391">
    <property type="entry name" value="Vancomycin_resist_VanW"/>
</dbReference>
<evidence type="ECO:0000256" key="3">
    <source>
        <dbReference type="SAM" id="Phobius"/>
    </source>
</evidence>
<organism evidence="5 6">
    <name type="scientific">Caproiciproducens faecalis</name>
    <dbReference type="NCBI Taxonomy" id="2820301"/>
    <lineage>
        <taxon>Bacteria</taxon>
        <taxon>Bacillati</taxon>
        <taxon>Bacillota</taxon>
        <taxon>Clostridia</taxon>
        <taxon>Eubacteriales</taxon>
        <taxon>Acutalibacteraceae</taxon>
        <taxon>Caproiciproducens</taxon>
    </lineage>
</organism>
<evidence type="ECO:0000256" key="1">
    <source>
        <dbReference type="ARBA" id="ARBA00022729"/>
    </source>
</evidence>
<evidence type="ECO:0000313" key="6">
    <source>
        <dbReference type="Proteomes" id="UP000719942"/>
    </source>
</evidence>
<dbReference type="EMBL" id="JAGFNZ010000003">
    <property type="protein sequence ID" value="MBW7573098.1"/>
    <property type="molecule type" value="Genomic_DNA"/>
</dbReference>
<dbReference type="Gene3D" id="2.20.230.10">
    <property type="entry name" value="Resuscitation-promoting factor rpfb"/>
    <property type="match status" value="1"/>
</dbReference>
<feature type="domain" description="G5" evidence="4">
    <location>
        <begin position="400"/>
        <end position="482"/>
    </location>
</feature>
<dbReference type="Proteomes" id="UP000719942">
    <property type="component" value="Unassembled WGS sequence"/>
</dbReference>
<dbReference type="InterPro" id="IPR011098">
    <property type="entry name" value="G5_dom"/>
</dbReference>
<dbReference type="RefSeq" id="WP_219965496.1">
    <property type="nucleotide sequence ID" value="NZ_JAGFNZ010000003.1"/>
</dbReference>
<sequence length="550" mass="58265">MTDANMIDISSGAPSSGGKKRAIIAAAIAGVVLLATVGGLFGKQLYASYQHRKEVASVLDVDTFYKGIAVAGVDLGGKTMEQAKTAVTAAEPGLRGKYDIRLVYQNKTWQLTEDDLNFQFNTDEVLKEAYAYARTGDREERYQQVLALQTSPKTYNVTNTMNYDNLDAKLKETVKDIAYDPVDATVASFDTKTATFRYADGKNGLAVDENKLYTQVEALINGPKTGTVQVPTTVVPFSKTIAEVKSHLQKLGTYSTTSTNNANGTHNMALALSRINGTSIPAGGTFSFNAIVGDSTSKSSGFLEAGAILNGRLIQSYGGGICQASTTVYGAALRSNMKITQRSNHTLQSTYCPIGQDAAVSYPELDFKFQNPTDYPVYIISGIKGKVLTVTFYGYQSPDYDQIVVTSKKTETIPAPTTPKYIVDKTLAKGVVKLDSKARTGARATAQRIYYKNGAVVKTENLPSSYYRAQPAYYSIGPGTTVNGIPSSSASSQPSSSSKPPASSSKPASSSSAPASGSPSSSSSSTGQSSGVDSGDTDSDAVPADTIIPE</sequence>
<dbReference type="SMART" id="SM01208">
    <property type="entry name" value="G5"/>
    <property type="match status" value="1"/>
</dbReference>
<feature type="transmembrane region" description="Helical" evidence="3">
    <location>
        <begin position="21"/>
        <end position="42"/>
    </location>
</feature>
<keyword evidence="3" id="KW-0472">Membrane</keyword>
<keyword evidence="3" id="KW-1133">Transmembrane helix</keyword>
<evidence type="ECO:0000313" key="5">
    <source>
        <dbReference type="EMBL" id="MBW7573098.1"/>
    </source>
</evidence>
<dbReference type="PANTHER" id="PTHR35788:SF1">
    <property type="entry name" value="EXPORTED PROTEIN"/>
    <property type="match status" value="1"/>
</dbReference>
<gene>
    <name evidence="5" type="ORF">J5W02_09760</name>
</gene>
<keyword evidence="1" id="KW-0732">Signal</keyword>
<keyword evidence="3" id="KW-0812">Transmembrane</keyword>
<dbReference type="PANTHER" id="PTHR35788">
    <property type="entry name" value="EXPORTED PROTEIN-RELATED"/>
    <property type="match status" value="1"/>
</dbReference>
<feature type="region of interest" description="Disordered" evidence="2">
    <location>
        <begin position="485"/>
        <end position="550"/>
    </location>
</feature>
<dbReference type="Pfam" id="PF12229">
    <property type="entry name" value="PG_binding_4"/>
    <property type="match status" value="1"/>
</dbReference>
<dbReference type="Pfam" id="PF04294">
    <property type="entry name" value="VanW"/>
    <property type="match status" value="1"/>
</dbReference>
<comment type="caution">
    <text evidence="5">The sequence shown here is derived from an EMBL/GenBank/DDBJ whole genome shotgun (WGS) entry which is preliminary data.</text>
</comment>
<accession>A0ABS7DPH6</accession>
<feature type="compositionally biased region" description="Low complexity" evidence="2">
    <location>
        <begin position="486"/>
        <end position="534"/>
    </location>
</feature>
<reference evidence="5 6" key="1">
    <citation type="submission" date="2021-03" db="EMBL/GenBank/DDBJ databases">
        <title>Caproiciproducens sp. nov. isolated from feces of cow.</title>
        <authorList>
            <person name="Choi J.-Y."/>
        </authorList>
    </citation>
    <scope>NUCLEOTIDE SEQUENCE [LARGE SCALE GENOMIC DNA]</scope>
    <source>
        <strain evidence="5 6">AGMB10547</strain>
    </source>
</reference>
<evidence type="ECO:0000256" key="2">
    <source>
        <dbReference type="SAM" id="MobiDB-lite"/>
    </source>
</evidence>
<dbReference type="Pfam" id="PF07501">
    <property type="entry name" value="G5"/>
    <property type="match status" value="1"/>
</dbReference>
<keyword evidence="6" id="KW-1185">Reference proteome</keyword>
<protein>
    <submittedName>
        <fullName evidence="5">VanW family protein</fullName>
    </submittedName>
</protein>
<evidence type="ECO:0000259" key="4">
    <source>
        <dbReference type="PROSITE" id="PS51109"/>
    </source>
</evidence>
<dbReference type="PROSITE" id="PS51109">
    <property type="entry name" value="G5"/>
    <property type="match status" value="1"/>
</dbReference>
<name>A0ABS7DPH6_9FIRM</name>